<evidence type="ECO:0000256" key="8">
    <source>
        <dbReference type="ARBA" id="ARBA00023002"/>
    </source>
</evidence>
<dbReference type="PANTHER" id="PTHR43765:SF2">
    <property type="entry name" value="2-DEHYDROPANTOATE 2-REDUCTASE"/>
    <property type="match status" value="1"/>
</dbReference>
<evidence type="ECO:0000259" key="12">
    <source>
        <dbReference type="Pfam" id="PF02558"/>
    </source>
</evidence>
<keyword evidence="15" id="KW-1185">Reference proteome</keyword>
<organism evidence="14 15">
    <name type="scientific">Paenibacillus endophyticus</name>
    <dbReference type="NCBI Taxonomy" id="1294268"/>
    <lineage>
        <taxon>Bacteria</taxon>
        <taxon>Bacillati</taxon>
        <taxon>Bacillota</taxon>
        <taxon>Bacilli</taxon>
        <taxon>Bacillales</taxon>
        <taxon>Paenibacillaceae</taxon>
        <taxon>Paenibacillus</taxon>
    </lineage>
</organism>
<dbReference type="RefSeq" id="WP_183563675.1">
    <property type="nucleotide sequence ID" value="NZ_CBCSLB010000028.1"/>
</dbReference>
<evidence type="ECO:0000256" key="3">
    <source>
        <dbReference type="ARBA" id="ARBA00007870"/>
    </source>
</evidence>
<dbReference type="GO" id="GO:0050661">
    <property type="term" value="F:NADP binding"/>
    <property type="evidence" value="ECO:0007669"/>
    <property type="project" value="TreeGrafter"/>
</dbReference>
<comment type="pathway">
    <text evidence="2 11">Cofactor biosynthesis; (R)-pantothenate biosynthesis; (R)-pantoate from 3-methyl-2-oxobutanoate: step 2/2.</text>
</comment>
<dbReference type="Gene3D" id="3.40.50.720">
    <property type="entry name" value="NAD(P)-binding Rossmann-like Domain"/>
    <property type="match status" value="1"/>
</dbReference>
<evidence type="ECO:0000256" key="4">
    <source>
        <dbReference type="ARBA" id="ARBA00013014"/>
    </source>
</evidence>
<dbReference type="EC" id="1.1.1.169" evidence="4 11"/>
<comment type="function">
    <text evidence="1 11">Catalyzes the NADPH-dependent reduction of ketopantoate into pantoic acid.</text>
</comment>
<keyword evidence="7 11" id="KW-0521">NADP</keyword>
<dbReference type="SUPFAM" id="SSF51735">
    <property type="entry name" value="NAD(P)-binding Rossmann-fold domains"/>
    <property type="match status" value="1"/>
</dbReference>
<dbReference type="GO" id="GO:0008677">
    <property type="term" value="F:2-dehydropantoate 2-reductase activity"/>
    <property type="evidence" value="ECO:0007669"/>
    <property type="project" value="UniProtKB-EC"/>
</dbReference>
<dbReference type="UniPathway" id="UPA00028">
    <property type="reaction ID" value="UER00004"/>
</dbReference>
<evidence type="ECO:0000256" key="7">
    <source>
        <dbReference type="ARBA" id="ARBA00022857"/>
    </source>
</evidence>
<dbReference type="AlphaFoldDB" id="A0A7W5C900"/>
<dbReference type="SUPFAM" id="SSF48179">
    <property type="entry name" value="6-phosphogluconate dehydrogenase C-terminal domain-like"/>
    <property type="match status" value="1"/>
</dbReference>
<dbReference type="NCBIfam" id="TIGR00745">
    <property type="entry name" value="apbA_panE"/>
    <property type="match status" value="1"/>
</dbReference>
<dbReference type="InterPro" id="IPR013332">
    <property type="entry name" value="KPR_N"/>
</dbReference>
<dbReference type="InterPro" id="IPR013752">
    <property type="entry name" value="KPA_reductase"/>
</dbReference>
<reference evidence="14 15" key="1">
    <citation type="submission" date="2020-08" db="EMBL/GenBank/DDBJ databases">
        <title>Genomic Encyclopedia of Type Strains, Phase III (KMG-III): the genomes of soil and plant-associated and newly described type strains.</title>
        <authorList>
            <person name="Whitman W."/>
        </authorList>
    </citation>
    <scope>NUCLEOTIDE SEQUENCE [LARGE SCALE GENOMIC DNA]</scope>
    <source>
        <strain evidence="14 15">CECT 8234</strain>
    </source>
</reference>
<comment type="caution">
    <text evidence="14">The sequence shown here is derived from an EMBL/GenBank/DDBJ whole genome shotgun (WGS) entry which is preliminary data.</text>
</comment>
<comment type="similarity">
    <text evidence="3 11">Belongs to the ketopantoate reductase family.</text>
</comment>
<feature type="domain" description="Ketopantoate reductase C-terminal" evidence="13">
    <location>
        <begin position="203"/>
        <end position="324"/>
    </location>
</feature>
<evidence type="ECO:0000256" key="6">
    <source>
        <dbReference type="ARBA" id="ARBA00022655"/>
    </source>
</evidence>
<gene>
    <name evidence="14" type="ORF">FHS16_003029</name>
</gene>
<proteinExistence type="inferred from homology"/>
<protein>
    <recommendedName>
        <fullName evidence="5 11">2-dehydropantoate 2-reductase</fullName>
        <ecNumber evidence="4 11">1.1.1.169</ecNumber>
    </recommendedName>
    <alternativeName>
        <fullName evidence="9 11">Ketopantoate reductase</fullName>
    </alternativeName>
</protein>
<comment type="catalytic activity">
    <reaction evidence="10 11">
        <text>(R)-pantoate + NADP(+) = 2-dehydropantoate + NADPH + H(+)</text>
        <dbReference type="Rhea" id="RHEA:16233"/>
        <dbReference type="ChEBI" id="CHEBI:11561"/>
        <dbReference type="ChEBI" id="CHEBI:15378"/>
        <dbReference type="ChEBI" id="CHEBI:15980"/>
        <dbReference type="ChEBI" id="CHEBI:57783"/>
        <dbReference type="ChEBI" id="CHEBI:58349"/>
        <dbReference type="EC" id="1.1.1.169"/>
    </reaction>
</comment>
<name>A0A7W5C900_9BACL</name>
<accession>A0A7W5C900</accession>
<dbReference type="InterPro" id="IPR036291">
    <property type="entry name" value="NAD(P)-bd_dom_sf"/>
</dbReference>
<evidence type="ECO:0000256" key="5">
    <source>
        <dbReference type="ARBA" id="ARBA00019465"/>
    </source>
</evidence>
<sequence length="332" mass="36392">MQIDVVGGGSIGLLFGARLAEAGADVVIWTRSKEQAALVSERGVLVRELGGSSEQYIAVQGAWVQDRNFFSTLTARKNGGGKRWILLAVKQTSVNDQLLAFLDRLVSDSGESDVALVCLQNGLGHMEKIKAKLPSIPLFAAVVTEGARRIDGHSVEHTGKGELWMGEWTANGRKRDISEDNSLEMFVSMLQSAGFASFLSNELENRIYNKLLINAVINPLTAIFDVQNGQLPMHASRLQLMRALYTETERVLVQAGMQAPRDGWQTVMDVCRNTSRNVSSMLSDIREGRATEIDTINGGVLMLARQYGQQAPLNEAVIELVKALHPKPDTEE</sequence>
<dbReference type="PANTHER" id="PTHR43765">
    <property type="entry name" value="2-DEHYDROPANTOATE 2-REDUCTASE-RELATED"/>
    <property type="match status" value="1"/>
</dbReference>
<dbReference type="GO" id="GO:0005737">
    <property type="term" value="C:cytoplasm"/>
    <property type="evidence" value="ECO:0007669"/>
    <property type="project" value="TreeGrafter"/>
</dbReference>
<dbReference type="GO" id="GO:0015940">
    <property type="term" value="P:pantothenate biosynthetic process"/>
    <property type="evidence" value="ECO:0007669"/>
    <property type="project" value="UniProtKB-UniPathway"/>
</dbReference>
<feature type="domain" description="Ketopantoate reductase N-terminal" evidence="12">
    <location>
        <begin position="5"/>
        <end position="168"/>
    </location>
</feature>
<dbReference type="InterPro" id="IPR013328">
    <property type="entry name" value="6PGD_dom2"/>
</dbReference>
<evidence type="ECO:0000256" key="11">
    <source>
        <dbReference type="RuleBase" id="RU362068"/>
    </source>
</evidence>
<evidence type="ECO:0000313" key="14">
    <source>
        <dbReference type="EMBL" id="MBB3152970.1"/>
    </source>
</evidence>
<dbReference type="Proteomes" id="UP000518605">
    <property type="component" value="Unassembled WGS sequence"/>
</dbReference>
<dbReference type="Pfam" id="PF02558">
    <property type="entry name" value="ApbA"/>
    <property type="match status" value="1"/>
</dbReference>
<dbReference type="Pfam" id="PF08546">
    <property type="entry name" value="ApbA_C"/>
    <property type="match status" value="1"/>
</dbReference>
<evidence type="ECO:0000259" key="13">
    <source>
        <dbReference type="Pfam" id="PF08546"/>
    </source>
</evidence>
<dbReference type="InterPro" id="IPR050838">
    <property type="entry name" value="Ketopantoate_reductase"/>
</dbReference>
<evidence type="ECO:0000256" key="1">
    <source>
        <dbReference type="ARBA" id="ARBA00002919"/>
    </source>
</evidence>
<keyword evidence="6 11" id="KW-0566">Pantothenate biosynthesis</keyword>
<evidence type="ECO:0000256" key="2">
    <source>
        <dbReference type="ARBA" id="ARBA00004994"/>
    </source>
</evidence>
<evidence type="ECO:0000313" key="15">
    <source>
        <dbReference type="Proteomes" id="UP000518605"/>
    </source>
</evidence>
<dbReference type="Gene3D" id="1.10.1040.10">
    <property type="entry name" value="N-(1-d-carboxylethyl)-l-norvaline Dehydrogenase, domain 2"/>
    <property type="match status" value="1"/>
</dbReference>
<dbReference type="InterPro" id="IPR008927">
    <property type="entry name" value="6-PGluconate_DH-like_C_sf"/>
</dbReference>
<evidence type="ECO:0000256" key="10">
    <source>
        <dbReference type="ARBA" id="ARBA00048793"/>
    </source>
</evidence>
<evidence type="ECO:0000256" key="9">
    <source>
        <dbReference type="ARBA" id="ARBA00032024"/>
    </source>
</evidence>
<dbReference type="InterPro" id="IPR003710">
    <property type="entry name" value="ApbA"/>
</dbReference>
<keyword evidence="8 11" id="KW-0560">Oxidoreductase</keyword>
<dbReference type="EMBL" id="JACHXW010000008">
    <property type="protein sequence ID" value="MBB3152970.1"/>
    <property type="molecule type" value="Genomic_DNA"/>
</dbReference>